<evidence type="ECO:0000256" key="1">
    <source>
        <dbReference type="ARBA" id="ARBA00007957"/>
    </source>
</evidence>
<dbReference type="InterPro" id="IPR002481">
    <property type="entry name" value="FUR"/>
</dbReference>
<evidence type="ECO:0000256" key="4">
    <source>
        <dbReference type="ARBA" id="ARBA00023015"/>
    </source>
</evidence>
<dbReference type="Proteomes" id="UP000074119">
    <property type="component" value="Chromosome"/>
</dbReference>
<feature type="binding site" evidence="7">
    <location>
        <position position="154"/>
    </location>
    <ligand>
        <name>Zn(2+)</name>
        <dbReference type="ChEBI" id="CHEBI:29105"/>
    </ligand>
</feature>
<feature type="binding site" evidence="7">
    <location>
        <position position="114"/>
    </location>
    <ligand>
        <name>Zn(2+)</name>
        <dbReference type="ChEBI" id="CHEBI:29105"/>
    </ligand>
</feature>
<evidence type="ECO:0000256" key="7">
    <source>
        <dbReference type="PIRSR" id="PIRSR602481-1"/>
    </source>
</evidence>
<dbReference type="Gene3D" id="1.10.10.10">
    <property type="entry name" value="Winged helix-like DNA-binding domain superfamily/Winged helix DNA-binding domain"/>
    <property type="match status" value="1"/>
</dbReference>
<dbReference type="GO" id="GO:0000976">
    <property type="term" value="F:transcription cis-regulatory region binding"/>
    <property type="evidence" value="ECO:0007669"/>
    <property type="project" value="TreeGrafter"/>
</dbReference>
<evidence type="ECO:0000313" key="8">
    <source>
        <dbReference type="EMBL" id="AMO66806.1"/>
    </source>
</evidence>
<reference evidence="8 9" key="1">
    <citation type="submission" date="2015-12" db="EMBL/GenBank/DDBJ databases">
        <authorList>
            <person name="Shamseldin A."/>
            <person name="Moawad H."/>
            <person name="Abd El-Rahim W.M."/>
            <person name="Sadowsky M.J."/>
        </authorList>
    </citation>
    <scope>NUCLEOTIDE SEQUENCE [LARGE SCALE GENOMIC DNA]</scope>
    <source>
        <strain evidence="8 9">SM2</strain>
    </source>
</reference>
<gene>
    <name evidence="8" type="ORF">AZF00_00150</name>
</gene>
<keyword evidence="3 7" id="KW-0862">Zinc</keyword>
<dbReference type="InterPro" id="IPR036388">
    <property type="entry name" value="WH-like_DNA-bd_sf"/>
</dbReference>
<proteinExistence type="inferred from homology"/>
<dbReference type="Pfam" id="PF01475">
    <property type="entry name" value="FUR"/>
    <property type="match status" value="1"/>
</dbReference>
<dbReference type="PANTHER" id="PTHR33202">
    <property type="entry name" value="ZINC UPTAKE REGULATION PROTEIN"/>
    <property type="match status" value="1"/>
</dbReference>
<organism evidence="8 9">
    <name type="scientific">Zhongshania aliphaticivorans</name>
    <dbReference type="NCBI Taxonomy" id="1470434"/>
    <lineage>
        <taxon>Bacteria</taxon>
        <taxon>Pseudomonadati</taxon>
        <taxon>Pseudomonadota</taxon>
        <taxon>Gammaproteobacteria</taxon>
        <taxon>Cellvibrionales</taxon>
        <taxon>Spongiibacteraceae</taxon>
        <taxon>Zhongshania</taxon>
    </lineage>
</organism>
<keyword evidence="4" id="KW-0805">Transcription regulation</keyword>
<keyword evidence="2" id="KW-0678">Repressor</keyword>
<dbReference type="KEGG" id="zal:AZF00_00150"/>
<feature type="binding site" evidence="7">
    <location>
        <position position="151"/>
    </location>
    <ligand>
        <name>Zn(2+)</name>
        <dbReference type="ChEBI" id="CHEBI:29105"/>
    </ligand>
</feature>
<evidence type="ECO:0000256" key="5">
    <source>
        <dbReference type="ARBA" id="ARBA00023125"/>
    </source>
</evidence>
<protein>
    <submittedName>
        <fullName evidence="8">Fur family transcriptional regulator</fullName>
    </submittedName>
</protein>
<dbReference type="SUPFAM" id="SSF46785">
    <property type="entry name" value="Winged helix' DNA-binding domain"/>
    <property type="match status" value="1"/>
</dbReference>
<dbReference type="EMBL" id="CP014544">
    <property type="protein sequence ID" value="AMO66806.1"/>
    <property type="molecule type" value="Genomic_DNA"/>
</dbReference>
<accession>A0A127M0Q7</accession>
<dbReference type="Gene3D" id="3.30.1490.190">
    <property type="match status" value="1"/>
</dbReference>
<dbReference type="AlphaFoldDB" id="A0A127M0Q7"/>
<dbReference type="GO" id="GO:1900376">
    <property type="term" value="P:regulation of secondary metabolite biosynthetic process"/>
    <property type="evidence" value="ECO:0007669"/>
    <property type="project" value="TreeGrafter"/>
</dbReference>
<name>A0A127M0Q7_9GAMM</name>
<sequence>MHNINPQHNHQHCIDEALLRARDLCQQRQLKFTTIRELVLTTVWSSHKPIGAYTILEELAKEGLRRPAPPTVYRALDFLLDNGLVHRIASLNAFVGCNEPGHAHQGHFLICRHCQVALELDAQLIYPAISAAAKQQNFAVDTASLEVVGCCARCSEANSND</sequence>
<dbReference type="GO" id="GO:0045892">
    <property type="term" value="P:negative regulation of DNA-templated transcription"/>
    <property type="evidence" value="ECO:0007669"/>
    <property type="project" value="TreeGrafter"/>
</dbReference>
<keyword evidence="5" id="KW-0238">DNA-binding</keyword>
<dbReference type="STRING" id="1470434.AZF00_00150"/>
<dbReference type="InterPro" id="IPR036390">
    <property type="entry name" value="WH_DNA-bd_sf"/>
</dbReference>
<feature type="binding site" evidence="7">
    <location>
        <position position="111"/>
    </location>
    <ligand>
        <name>Zn(2+)</name>
        <dbReference type="ChEBI" id="CHEBI:29105"/>
    </ligand>
</feature>
<dbReference type="GO" id="GO:0003700">
    <property type="term" value="F:DNA-binding transcription factor activity"/>
    <property type="evidence" value="ECO:0007669"/>
    <property type="project" value="InterPro"/>
</dbReference>
<comment type="cofactor">
    <cofactor evidence="7">
        <name>Zn(2+)</name>
        <dbReference type="ChEBI" id="CHEBI:29105"/>
    </cofactor>
    <text evidence="7">Binds 1 zinc ion per subunit.</text>
</comment>
<comment type="similarity">
    <text evidence="1">Belongs to the Fur family.</text>
</comment>
<keyword evidence="6" id="KW-0804">Transcription</keyword>
<evidence type="ECO:0000256" key="2">
    <source>
        <dbReference type="ARBA" id="ARBA00022491"/>
    </source>
</evidence>
<dbReference type="GO" id="GO:0005829">
    <property type="term" value="C:cytosol"/>
    <property type="evidence" value="ECO:0007669"/>
    <property type="project" value="TreeGrafter"/>
</dbReference>
<dbReference type="PANTHER" id="PTHR33202:SF6">
    <property type="entry name" value="ZINC UPTAKE REGULATION PROTEIN"/>
    <property type="match status" value="1"/>
</dbReference>
<dbReference type="InterPro" id="IPR043135">
    <property type="entry name" value="Fur_C"/>
</dbReference>
<evidence type="ECO:0000313" key="9">
    <source>
        <dbReference type="Proteomes" id="UP000074119"/>
    </source>
</evidence>
<evidence type="ECO:0000256" key="3">
    <source>
        <dbReference type="ARBA" id="ARBA00022833"/>
    </source>
</evidence>
<keyword evidence="7" id="KW-0479">Metal-binding</keyword>
<evidence type="ECO:0000256" key="6">
    <source>
        <dbReference type="ARBA" id="ARBA00023163"/>
    </source>
</evidence>
<dbReference type="RefSeq" id="WP_008253185.1">
    <property type="nucleotide sequence ID" value="NZ_CP014544.1"/>
</dbReference>
<dbReference type="GO" id="GO:0008270">
    <property type="term" value="F:zinc ion binding"/>
    <property type="evidence" value="ECO:0007669"/>
    <property type="project" value="TreeGrafter"/>
</dbReference>